<feature type="non-terminal residue" evidence="3">
    <location>
        <position position="266"/>
    </location>
</feature>
<dbReference type="PANTHER" id="PTHR43668:SF2">
    <property type="entry name" value="ALLANTOINASE"/>
    <property type="match status" value="1"/>
</dbReference>
<evidence type="ECO:0000256" key="1">
    <source>
        <dbReference type="ARBA" id="ARBA00022975"/>
    </source>
</evidence>
<dbReference type="GO" id="GO:0006145">
    <property type="term" value="P:purine nucleobase catabolic process"/>
    <property type="evidence" value="ECO:0007669"/>
    <property type="project" value="TreeGrafter"/>
</dbReference>
<sequence length="266" mass="28983">MLVDTVLMNAKILFRGKVISAGIAIENGKIVKVAKDSNLPSASTKINLNGHITLPGLIDPHVHLRDQQLAYKEDFYTGTSAAAVGGVTFVMDMPNNKPVTKDSVSLKKRMKLAEKKVLVNTAFYSAFPENLNEIEKIVKAGAIGFKLYLSNKIGGIDIEDDQLLLEAFQKVAKMGVPVAVHAEDHKILTKIQNKIKNSGRNEISAFLRAHPPEAEIKSIQRILPIIKNSGVHAHFCHISSAKGLKAIINAKKIGLSITCEVTPHNL</sequence>
<dbReference type="Pfam" id="PF12890">
    <property type="entry name" value="DHOase"/>
    <property type="match status" value="1"/>
</dbReference>
<dbReference type="Gene3D" id="3.20.20.140">
    <property type="entry name" value="Metal-dependent hydrolases"/>
    <property type="match status" value="1"/>
</dbReference>
<comment type="caution">
    <text evidence="3">The sequence shown here is derived from an EMBL/GenBank/DDBJ whole genome shotgun (WGS) entry which is preliminary data.</text>
</comment>
<dbReference type="InterPro" id="IPR050138">
    <property type="entry name" value="DHOase/Allantoinase_Hydrolase"/>
</dbReference>
<dbReference type="Proteomes" id="UP000037237">
    <property type="component" value="Unassembled WGS sequence"/>
</dbReference>
<dbReference type="SUPFAM" id="SSF51338">
    <property type="entry name" value="Composite domain of metallo-dependent hydrolases"/>
    <property type="match status" value="1"/>
</dbReference>
<dbReference type="EMBL" id="LFWU01000161">
    <property type="protein sequence ID" value="KON29321.1"/>
    <property type="molecule type" value="Genomic_DNA"/>
</dbReference>
<organism evidence="3 4">
    <name type="scientific">miscellaneous Crenarchaeota group-1 archaeon SG8-32-1</name>
    <dbReference type="NCBI Taxonomy" id="1685124"/>
    <lineage>
        <taxon>Archaea</taxon>
        <taxon>Candidatus Bathyarchaeota</taxon>
        <taxon>MCG-1</taxon>
    </lineage>
</organism>
<feature type="domain" description="Dihydroorotase catalytic" evidence="2">
    <location>
        <begin position="50"/>
        <end position="240"/>
    </location>
</feature>
<protein>
    <recommendedName>
        <fullName evidence="2">Dihydroorotase catalytic domain-containing protein</fullName>
    </recommendedName>
</protein>
<dbReference type="SUPFAM" id="SSF51556">
    <property type="entry name" value="Metallo-dependent hydrolases"/>
    <property type="match status" value="1"/>
</dbReference>
<dbReference type="InterPro" id="IPR032466">
    <property type="entry name" value="Metal_Hydrolase"/>
</dbReference>
<proteinExistence type="predicted"/>
<evidence type="ECO:0000313" key="4">
    <source>
        <dbReference type="Proteomes" id="UP000037237"/>
    </source>
</evidence>
<keyword evidence="1" id="KW-0665">Pyrimidine biosynthesis</keyword>
<dbReference type="InterPro" id="IPR024403">
    <property type="entry name" value="DHOase_cat"/>
</dbReference>
<dbReference type="PANTHER" id="PTHR43668">
    <property type="entry name" value="ALLANTOINASE"/>
    <property type="match status" value="1"/>
</dbReference>
<dbReference type="GO" id="GO:0005737">
    <property type="term" value="C:cytoplasm"/>
    <property type="evidence" value="ECO:0007669"/>
    <property type="project" value="TreeGrafter"/>
</dbReference>
<evidence type="ECO:0000259" key="2">
    <source>
        <dbReference type="Pfam" id="PF12890"/>
    </source>
</evidence>
<dbReference type="AlphaFoldDB" id="A0A0M0BLW3"/>
<gene>
    <name evidence="3" type="ORF">AC477_06055</name>
</gene>
<name>A0A0M0BLW3_9ARCH</name>
<dbReference type="InterPro" id="IPR011059">
    <property type="entry name" value="Metal-dep_hydrolase_composite"/>
</dbReference>
<dbReference type="GO" id="GO:0004038">
    <property type="term" value="F:allantoinase activity"/>
    <property type="evidence" value="ECO:0007669"/>
    <property type="project" value="TreeGrafter"/>
</dbReference>
<evidence type="ECO:0000313" key="3">
    <source>
        <dbReference type="EMBL" id="KON29321.1"/>
    </source>
</evidence>
<accession>A0A0M0BLW3</accession>
<reference evidence="3 4" key="1">
    <citation type="submission" date="2015-06" db="EMBL/GenBank/DDBJ databases">
        <title>New insights into the roles of widespread benthic archaea in carbon and nitrogen cycling.</title>
        <authorList>
            <person name="Lazar C.S."/>
            <person name="Baker B.J."/>
            <person name="Seitz K.W."/>
            <person name="Hyde A.S."/>
            <person name="Dick G.J."/>
            <person name="Hinrichs K.-U."/>
            <person name="Teske A.P."/>
        </authorList>
    </citation>
    <scope>NUCLEOTIDE SEQUENCE [LARGE SCALE GENOMIC DNA]</scope>
    <source>
        <strain evidence="3">SG8-32-1</strain>
    </source>
</reference>